<evidence type="ECO:0000256" key="6">
    <source>
        <dbReference type="ARBA" id="ARBA00022840"/>
    </source>
</evidence>
<evidence type="ECO:0000256" key="8">
    <source>
        <dbReference type="ARBA" id="ARBA00022975"/>
    </source>
</evidence>
<dbReference type="UniPathway" id="UPA00159">
    <property type="reaction ID" value="UER00277"/>
</dbReference>
<dbReference type="Gene3D" id="3.40.50.880">
    <property type="match status" value="1"/>
</dbReference>
<keyword evidence="8" id="KW-0665">Pyrimidine biosynthesis</keyword>
<feature type="domain" description="Glutamine amidotransferase" evidence="10">
    <location>
        <begin position="205"/>
        <end position="395"/>
    </location>
</feature>
<dbReference type="Proteomes" id="UP000192536">
    <property type="component" value="Unassembled WGS sequence"/>
</dbReference>
<proteinExistence type="inferred from homology"/>
<gene>
    <name evidence="11" type="ORF">BS640_09785</name>
</gene>
<keyword evidence="7" id="KW-0315">Glutamine amidotransferase</keyword>
<dbReference type="SUPFAM" id="SSF52317">
    <property type="entry name" value="Class I glutamine amidotransferase-like"/>
    <property type="match status" value="1"/>
</dbReference>
<dbReference type="PANTHER" id="PTHR11550">
    <property type="entry name" value="CTP SYNTHASE"/>
    <property type="match status" value="1"/>
</dbReference>
<evidence type="ECO:0000313" key="12">
    <source>
        <dbReference type="Proteomes" id="UP000192536"/>
    </source>
</evidence>
<dbReference type="GO" id="GO:0003883">
    <property type="term" value="F:CTP synthase activity"/>
    <property type="evidence" value="ECO:0007669"/>
    <property type="project" value="UniProtKB-EC"/>
</dbReference>
<evidence type="ECO:0000256" key="3">
    <source>
        <dbReference type="ARBA" id="ARBA00012291"/>
    </source>
</evidence>
<evidence type="ECO:0000256" key="5">
    <source>
        <dbReference type="ARBA" id="ARBA00022741"/>
    </source>
</evidence>
<keyword evidence="5" id="KW-0547">Nucleotide-binding</keyword>
<evidence type="ECO:0000256" key="1">
    <source>
        <dbReference type="ARBA" id="ARBA00005171"/>
    </source>
</evidence>
<evidence type="ECO:0000256" key="7">
    <source>
        <dbReference type="ARBA" id="ARBA00022962"/>
    </source>
</evidence>
<keyword evidence="6" id="KW-0067">ATP-binding</keyword>
<protein>
    <recommendedName>
        <fullName evidence="3">CTP synthase (glutamine hydrolyzing)</fullName>
        <ecNumber evidence="3">6.3.4.2</ecNumber>
    </recommendedName>
</protein>
<dbReference type="EMBL" id="MRWE01000013">
    <property type="protein sequence ID" value="ORJ25705.1"/>
    <property type="molecule type" value="Genomic_DNA"/>
</dbReference>
<evidence type="ECO:0000259" key="10">
    <source>
        <dbReference type="Pfam" id="PF00117"/>
    </source>
</evidence>
<dbReference type="EC" id="6.3.4.2" evidence="3"/>
<organism evidence="11 12">
    <name type="scientific">Rouxiella badensis</name>
    <dbReference type="NCBI Taxonomy" id="1646377"/>
    <lineage>
        <taxon>Bacteria</taxon>
        <taxon>Pseudomonadati</taxon>
        <taxon>Pseudomonadota</taxon>
        <taxon>Gammaproteobacteria</taxon>
        <taxon>Enterobacterales</taxon>
        <taxon>Yersiniaceae</taxon>
        <taxon>Rouxiella</taxon>
    </lineage>
</organism>
<dbReference type="PANTHER" id="PTHR11550:SF0">
    <property type="entry name" value="CTP SYNTHASE-RELATED"/>
    <property type="match status" value="1"/>
</dbReference>
<reference evidence="11 12" key="1">
    <citation type="journal article" date="2017" name="Int. J. Syst. Evol. Microbiol.">
        <title>Rouxiella badensis sp. nov. and Rouxiella silvae sp. nov. isolated from peat bog soil in Germany and emendation of the genus description.</title>
        <authorList>
            <person name="Le Fleche-Mateos A."/>
            <person name="Kugler J.H."/>
            <person name="Hansen S.H."/>
            <person name="Syldatk C."/>
            <person name="Hausmann R."/>
            <person name="Lomprez F."/>
            <person name="Vandenbogaert M."/>
            <person name="Manuguerra J.C."/>
            <person name="Grimont P.A."/>
        </authorList>
    </citation>
    <scope>NUCLEOTIDE SEQUENCE [LARGE SCALE GENOMIC DNA]</scope>
    <source>
        <strain evidence="11 12">DSM 100043</strain>
    </source>
</reference>
<dbReference type="InterPro" id="IPR017926">
    <property type="entry name" value="GATASE"/>
</dbReference>
<dbReference type="GO" id="GO:0042802">
    <property type="term" value="F:identical protein binding"/>
    <property type="evidence" value="ECO:0007669"/>
    <property type="project" value="TreeGrafter"/>
</dbReference>
<sequence length="400" mass="43869">MSLTFVAHNTLEPAIYGAMAGVLASQRGVELAHLNVEWDTQRYADACQHVTAAGDLVTSGLLWYERLSGKSAGRVWKLDDLLSLHGAKDWIIPLGPSQLASFTRLAREVRNYSVDYQLVEVEHSRQGYQFHRLDSLDGAPNTWWRDSFGRFTQRHHTQQSSSSRRLRIALIGTYQDQLESYPATLASLGDAAEAQGTLTEIVFIPPRSSEHVLQSTLKDIDGVILPGGSDMQNVAGQIRVAHYCLKHGIPTLGLCLGMQTMATAVIQQMSGDTQANLAEADPQAAVKTFIPLGETAGRSLHRLGDNVMKMRSGSQMASILGERSTIRYNHRFQLNPQFKDSLENYGLAISATCLDGAIADGIEYASHPFYVAVQGHPELTSTPEKPHPLMRAFLQAAADA</sequence>
<keyword evidence="12" id="KW-1185">Reference proteome</keyword>
<comment type="similarity">
    <text evidence="2">Belongs to the CTP synthase family.</text>
</comment>
<evidence type="ECO:0000256" key="9">
    <source>
        <dbReference type="ARBA" id="ARBA00047781"/>
    </source>
</evidence>
<dbReference type="AlphaFoldDB" id="A0A1X0WG16"/>
<dbReference type="PROSITE" id="PS51273">
    <property type="entry name" value="GATASE_TYPE_1"/>
    <property type="match status" value="1"/>
</dbReference>
<comment type="caution">
    <text evidence="11">The sequence shown here is derived from an EMBL/GenBank/DDBJ whole genome shotgun (WGS) entry which is preliminary data.</text>
</comment>
<evidence type="ECO:0000256" key="2">
    <source>
        <dbReference type="ARBA" id="ARBA00007533"/>
    </source>
</evidence>
<dbReference type="STRING" id="1646377.BS640_09785"/>
<evidence type="ECO:0000256" key="4">
    <source>
        <dbReference type="ARBA" id="ARBA00022598"/>
    </source>
</evidence>
<name>A0A1X0WG16_9GAMM</name>
<comment type="pathway">
    <text evidence="1">Pyrimidine metabolism; CTP biosynthesis via de novo pathway; CTP from UDP: step 2/2.</text>
</comment>
<dbReference type="GO" id="GO:0019856">
    <property type="term" value="P:pyrimidine nucleobase biosynthetic process"/>
    <property type="evidence" value="ECO:0007669"/>
    <property type="project" value="TreeGrafter"/>
</dbReference>
<accession>A0A1X0WG16</accession>
<dbReference type="GO" id="GO:0005829">
    <property type="term" value="C:cytosol"/>
    <property type="evidence" value="ECO:0007669"/>
    <property type="project" value="TreeGrafter"/>
</dbReference>
<evidence type="ECO:0000313" key="11">
    <source>
        <dbReference type="EMBL" id="ORJ25705.1"/>
    </source>
</evidence>
<keyword evidence="4" id="KW-0436">Ligase</keyword>
<dbReference type="GO" id="GO:0005524">
    <property type="term" value="F:ATP binding"/>
    <property type="evidence" value="ECO:0007669"/>
    <property type="project" value="UniProtKB-KW"/>
</dbReference>
<dbReference type="GO" id="GO:0044210">
    <property type="term" value="P:'de novo' CTP biosynthetic process"/>
    <property type="evidence" value="ECO:0007669"/>
    <property type="project" value="UniProtKB-UniPathway"/>
</dbReference>
<dbReference type="InterPro" id="IPR029062">
    <property type="entry name" value="Class_I_gatase-like"/>
</dbReference>
<comment type="catalytic activity">
    <reaction evidence="9">
        <text>UTP + L-glutamine + ATP + H2O = CTP + L-glutamate + ADP + phosphate + 2 H(+)</text>
        <dbReference type="Rhea" id="RHEA:26426"/>
        <dbReference type="ChEBI" id="CHEBI:15377"/>
        <dbReference type="ChEBI" id="CHEBI:15378"/>
        <dbReference type="ChEBI" id="CHEBI:29985"/>
        <dbReference type="ChEBI" id="CHEBI:30616"/>
        <dbReference type="ChEBI" id="CHEBI:37563"/>
        <dbReference type="ChEBI" id="CHEBI:43474"/>
        <dbReference type="ChEBI" id="CHEBI:46398"/>
        <dbReference type="ChEBI" id="CHEBI:58359"/>
        <dbReference type="ChEBI" id="CHEBI:456216"/>
        <dbReference type="EC" id="6.3.4.2"/>
    </reaction>
</comment>
<dbReference type="InterPro" id="IPR004468">
    <property type="entry name" value="CTP_synthase"/>
</dbReference>
<dbReference type="RefSeq" id="WP_206600923.1">
    <property type="nucleotide sequence ID" value="NZ_MRWE01000013.1"/>
</dbReference>
<dbReference type="Pfam" id="PF00117">
    <property type="entry name" value="GATase"/>
    <property type="match status" value="1"/>
</dbReference>